<dbReference type="KEGG" id="bih:BIP78_0756"/>
<organism evidence="2 3">
    <name type="scientific">Bipolaricaulis sibiricus</name>
    <dbReference type="NCBI Taxonomy" id="2501609"/>
    <lineage>
        <taxon>Bacteria</taxon>
        <taxon>Candidatus Bipolaricaulota</taxon>
        <taxon>Candidatus Bipolaricaulia</taxon>
        <taxon>Candidatus Bipolaricaulales</taxon>
        <taxon>Candidatus Bipolaricaulaceae</taxon>
        <taxon>Candidatus Bipolaricaulis</taxon>
    </lineage>
</organism>
<proteinExistence type="predicted"/>
<dbReference type="Proteomes" id="UP000287233">
    <property type="component" value="Chromosome"/>
</dbReference>
<evidence type="ECO:0000313" key="2">
    <source>
        <dbReference type="EMBL" id="QAA76522.1"/>
    </source>
</evidence>
<dbReference type="AlphaFoldDB" id="A0A410FU57"/>
<sequence length="42" mass="4517">MRATKEAKSHADEGEEGGEAQAAEEAVRLLLRDTSRSAMTRG</sequence>
<name>A0A410FU57_BIPS1</name>
<dbReference type="EMBL" id="CP034928">
    <property type="protein sequence ID" value="QAA76522.1"/>
    <property type="molecule type" value="Genomic_DNA"/>
</dbReference>
<evidence type="ECO:0000313" key="3">
    <source>
        <dbReference type="Proteomes" id="UP000287233"/>
    </source>
</evidence>
<feature type="compositionally biased region" description="Basic and acidic residues" evidence="1">
    <location>
        <begin position="1"/>
        <end position="12"/>
    </location>
</feature>
<accession>A0A410FU57</accession>
<feature type="region of interest" description="Disordered" evidence="1">
    <location>
        <begin position="1"/>
        <end position="25"/>
    </location>
</feature>
<evidence type="ECO:0000256" key="1">
    <source>
        <dbReference type="SAM" id="MobiDB-lite"/>
    </source>
</evidence>
<protein>
    <submittedName>
        <fullName evidence="2">Uncharacterized protein</fullName>
    </submittedName>
</protein>
<reference evidence="3" key="1">
    <citation type="submission" date="2018-12" db="EMBL/GenBank/DDBJ databases">
        <title>Complete genome sequence of an uncultured bacterium of the candidate phylum Bipolaricaulota.</title>
        <authorList>
            <person name="Kadnikov V.V."/>
            <person name="Mardanov A.V."/>
            <person name="Beletsky A.V."/>
            <person name="Frank Y.A."/>
            <person name="Karnachuk O.V."/>
            <person name="Ravin N.V."/>
        </authorList>
    </citation>
    <scope>NUCLEOTIDE SEQUENCE [LARGE SCALE GENOMIC DNA]</scope>
</reference>
<gene>
    <name evidence="2" type="ORF">BIP78_0756</name>
</gene>